<organism evidence="1 2">
    <name type="scientific">Arctium lappa</name>
    <name type="common">Greater burdock</name>
    <name type="synonym">Lappa major</name>
    <dbReference type="NCBI Taxonomy" id="4217"/>
    <lineage>
        <taxon>Eukaryota</taxon>
        <taxon>Viridiplantae</taxon>
        <taxon>Streptophyta</taxon>
        <taxon>Embryophyta</taxon>
        <taxon>Tracheophyta</taxon>
        <taxon>Spermatophyta</taxon>
        <taxon>Magnoliopsida</taxon>
        <taxon>eudicotyledons</taxon>
        <taxon>Gunneridae</taxon>
        <taxon>Pentapetalae</taxon>
        <taxon>asterids</taxon>
        <taxon>campanulids</taxon>
        <taxon>Asterales</taxon>
        <taxon>Asteraceae</taxon>
        <taxon>Carduoideae</taxon>
        <taxon>Cardueae</taxon>
        <taxon>Arctiinae</taxon>
        <taxon>Arctium</taxon>
    </lineage>
</organism>
<evidence type="ECO:0000313" key="1">
    <source>
        <dbReference type="EMBL" id="KAI3667932.1"/>
    </source>
</evidence>
<gene>
    <name evidence="1" type="ORF">L6452_43003</name>
</gene>
<keyword evidence="2" id="KW-1185">Reference proteome</keyword>
<proteinExistence type="predicted"/>
<comment type="caution">
    <text evidence="1">The sequence shown here is derived from an EMBL/GenBank/DDBJ whole genome shotgun (WGS) entry which is preliminary data.</text>
</comment>
<accession>A0ACB8XK25</accession>
<dbReference type="Proteomes" id="UP001055879">
    <property type="component" value="Linkage Group LG17"/>
</dbReference>
<evidence type="ECO:0000313" key="2">
    <source>
        <dbReference type="Proteomes" id="UP001055879"/>
    </source>
</evidence>
<sequence>MARVLFTKQTHYKFLSLNITQLIPHSLFISIIIITPKIDFDFIIFLSINHLFEFFIHSFDLVNVASFQS</sequence>
<protein>
    <submittedName>
        <fullName evidence="1">Uncharacterized protein</fullName>
    </submittedName>
</protein>
<reference evidence="1 2" key="2">
    <citation type="journal article" date="2022" name="Mol. Ecol. Resour.">
        <title>The genomes of chicory, endive, great burdock and yacon provide insights into Asteraceae paleo-polyploidization history and plant inulin production.</title>
        <authorList>
            <person name="Fan W."/>
            <person name="Wang S."/>
            <person name="Wang H."/>
            <person name="Wang A."/>
            <person name="Jiang F."/>
            <person name="Liu H."/>
            <person name="Zhao H."/>
            <person name="Xu D."/>
            <person name="Zhang Y."/>
        </authorList>
    </citation>
    <scope>NUCLEOTIDE SEQUENCE [LARGE SCALE GENOMIC DNA]</scope>
    <source>
        <strain evidence="2">cv. Niubang</strain>
    </source>
</reference>
<dbReference type="EMBL" id="CM042063">
    <property type="protein sequence ID" value="KAI3667932.1"/>
    <property type="molecule type" value="Genomic_DNA"/>
</dbReference>
<name>A0ACB8XK25_ARCLA</name>
<reference evidence="2" key="1">
    <citation type="journal article" date="2022" name="Mol. Ecol. Resour.">
        <title>The genomes of chicory, endive, great burdock and yacon provide insights into Asteraceae palaeo-polyploidization history and plant inulin production.</title>
        <authorList>
            <person name="Fan W."/>
            <person name="Wang S."/>
            <person name="Wang H."/>
            <person name="Wang A."/>
            <person name="Jiang F."/>
            <person name="Liu H."/>
            <person name="Zhao H."/>
            <person name="Xu D."/>
            <person name="Zhang Y."/>
        </authorList>
    </citation>
    <scope>NUCLEOTIDE SEQUENCE [LARGE SCALE GENOMIC DNA]</scope>
    <source>
        <strain evidence="2">cv. Niubang</strain>
    </source>
</reference>